<dbReference type="GO" id="GO:0016787">
    <property type="term" value="F:hydrolase activity"/>
    <property type="evidence" value="ECO:0007669"/>
    <property type="project" value="UniProtKB-KW"/>
</dbReference>
<dbReference type="Gene3D" id="1.10.30.50">
    <property type="match status" value="1"/>
</dbReference>
<dbReference type="AlphaFoldDB" id="A0A7C7DBC2"/>
<organism evidence="6 7">
    <name type="scientific">Desulfitobacterium dehalogenans</name>
    <dbReference type="NCBI Taxonomy" id="36854"/>
    <lineage>
        <taxon>Bacteria</taxon>
        <taxon>Bacillati</taxon>
        <taxon>Bacillota</taxon>
        <taxon>Clostridia</taxon>
        <taxon>Eubacteriales</taxon>
        <taxon>Desulfitobacteriaceae</taxon>
        <taxon>Desulfitobacterium</taxon>
    </lineage>
</organism>
<keyword evidence="2" id="KW-0378">Hydrolase</keyword>
<keyword evidence="1" id="KW-0540">Nuclease</keyword>
<accession>A0A7C7DBC2</accession>
<keyword evidence="6" id="KW-0255">Endonuclease</keyword>
<evidence type="ECO:0000259" key="5">
    <source>
        <dbReference type="Pfam" id="PF01844"/>
    </source>
</evidence>
<dbReference type="Proteomes" id="UP000553059">
    <property type="component" value="Unassembled WGS sequence"/>
</dbReference>
<dbReference type="GO" id="GO:0005829">
    <property type="term" value="C:cytosol"/>
    <property type="evidence" value="ECO:0007669"/>
    <property type="project" value="TreeGrafter"/>
</dbReference>
<feature type="domain" description="HNH" evidence="5">
    <location>
        <begin position="47"/>
        <end position="102"/>
    </location>
</feature>
<dbReference type="EMBL" id="DUTF01000334">
    <property type="protein sequence ID" value="HHY28077.1"/>
    <property type="molecule type" value="Genomic_DNA"/>
</dbReference>
<evidence type="ECO:0000313" key="6">
    <source>
        <dbReference type="EMBL" id="HHY28077.1"/>
    </source>
</evidence>
<evidence type="ECO:0000256" key="4">
    <source>
        <dbReference type="ARBA" id="ARBA00040194"/>
    </source>
</evidence>
<protein>
    <recommendedName>
        <fullName evidence="4">Putative HNH nuclease YajD</fullName>
    </recommendedName>
</protein>
<comment type="caution">
    <text evidence="6">The sequence shown here is derived from an EMBL/GenBank/DDBJ whole genome shotgun (WGS) entry which is preliminary data.</text>
</comment>
<gene>
    <name evidence="6" type="ORF">GX523_15280</name>
</gene>
<dbReference type="GO" id="GO:0004519">
    <property type="term" value="F:endonuclease activity"/>
    <property type="evidence" value="ECO:0007669"/>
    <property type="project" value="UniProtKB-KW"/>
</dbReference>
<name>A0A7C7DBC2_9FIRM</name>
<dbReference type="PANTHER" id="PTHR41286">
    <property type="entry name" value="HNH NUCLEASE YAJD-RELATED"/>
    <property type="match status" value="1"/>
</dbReference>
<comment type="similarity">
    <text evidence="3">Belongs to the HNH nuclease family.</text>
</comment>
<evidence type="ECO:0000256" key="3">
    <source>
        <dbReference type="ARBA" id="ARBA00038412"/>
    </source>
</evidence>
<proteinExistence type="inferred from homology"/>
<evidence type="ECO:0000256" key="1">
    <source>
        <dbReference type="ARBA" id="ARBA00022722"/>
    </source>
</evidence>
<sequence>MIDIHNQDSVGRWVQGLIDDGKLHLFYVSSQWLKLRSDVLDKHKSECQRCKERGFYKRANTVHHVNYVRKHPRLALSKTYVFRGKEYKNLIPLCHNCHEEVHGYRQKEKKKPLTEERWE</sequence>
<dbReference type="GO" id="GO:0003676">
    <property type="term" value="F:nucleic acid binding"/>
    <property type="evidence" value="ECO:0007669"/>
    <property type="project" value="InterPro"/>
</dbReference>
<dbReference type="GO" id="GO:0008270">
    <property type="term" value="F:zinc ion binding"/>
    <property type="evidence" value="ECO:0007669"/>
    <property type="project" value="InterPro"/>
</dbReference>
<dbReference type="InterPro" id="IPR002711">
    <property type="entry name" value="HNH"/>
</dbReference>
<evidence type="ECO:0000313" key="7">
    <source>
        <dbReference type="Proteomes" id="UP000553059"/>
    </source>
</evidence>
<evidence type="ECO:0000256" key="2">
    <source>
        <dbReference type="ARBA" id="ARBA00022801"/>
    </source>
</evidence>
<dbReference type="PANTHER" id="PTHR41286:SF1">
    <property type="entry name" value="HNH NUCLEASE YAJD-RELATED"/>
    <property type="match status" value="1"/>
</dbReference>
<reference evidence="6 7" key="1">
    <citation type="journal article" date="2020" name="Biotechnol. Biofuels">
        <title>New insights from the biogas microbiome by comprehensive genome-resolved metagenomics of nearly 1600 species originating from multiple anaerobic digesters.</title>
        <authorList>
            <person name="Campanaro S."/>
            <person name="Treu L."/>
            <person name="Rodriguez-R L.M."/>
            <person name="Kovalovszki A."/>
            <person name="Ziels R.M."/>
            <person name="Maus I."/>
            <person name="Zhu X."/>
            <person name="Kougias P.G."/>
            <person name="Basile A."/>
            <person name="Luo G."/>
            <person name="Schluter A."/>
            <person name="Konstantinidis K.T."/>
            <person name="Angelidaki I."/>
        </authorList>
    </citation>
    <scope>NUCLEOTIDE SEQUENCE [LARGE SCALE GENOMIC DNA]</scope>
    <source>
        <strain evidence="6">AS05jafATM_4</strain>
    </source>
</reference>
<dbReference type="Pfam" id="PF01844">
    <property type="entry name" value="HNH"/>
    <property type="match status" value="1"/>
</dbReference>